<keyword evidence="4 5" id="KW-0472">Membrane</keyword>
<dbReference type="AlphaFoldDB" id="A0A9W9W7R1"/>
<dbReference type="InterPro" id="IPR036259">
    <property type="entry name" value="MFS_trans_sf"/>
</dbReference>
<keyword evidence="7" id="KW-1185">Reference proteome</keyword>
<evidence type="ECO:0000256" key="2">
    <source>
        <dbReference type="ARBA" id="ARBA00022692"/>
    </source>
</evidence>
<feature type="transmembrane region" description="Helical" evidence="5">
    <location>
        <begin position="82"/>
        <end position="101"/>
    </location>
</feature>
<sequence>MSEDIETNQASPEKDITLNAFKVKFEDDDPKNPKNYSSSHKAFLVIQMAMLALAGSLGSSIISPAATSIAEYTHTICEVTPLIVALFVIRWAFGPMIWAPISKVHGHRMGMLPASQRNSYFLTRFFGGIFASAPISNAPAALGDIFAPATRGPVIGSALTADSRLGWRCRFTAIKLERWNHGSIANKVKTRDRIYRGNFGIYFIFNVLFACPRHMRLFCCKRKLNICAGALEINDTGILTKRRRLKSVPL</sequence>
<dbReference type="SUPFAM" id="SSF103473">
    <property type="entry name" value="MFS general substrate transporter"/>
    <property type="match status" value="1"/>
</dbReference>
<organism evidence="6 7">
    <name type="scientific">Penicillium cosmopolitanum</name>
    <dbReference type="NCBI Taxonomy" id="1131564"/>
    <lineage>
        <taxon>Eukaryota</taxon>
        <taxon>Fungi</taxon>
        <taxon>Dikarya</taxon>
        <taxon>Ascomycota</taxon>
        <taxon>Pezizomycotina</taxon>
        <taxon>Eurotiomycetes</taxon>
        <taxon>Eurotiomycetidae</taxon>
        <taxon>Eurotiales</taxon>
        <taxon>Aspergillaceae</taxon>
        <taxon>Penicillium</taxon>
    </lineage>
</organism>
<reference evidence="6" key="1">
    <citation type="submission" date="2022-12" db="EMBL/GenBank/DDBJ databases">
        <authorList>
            <person name="Petersen C."/>
        </authorList>
    </citation>
    <scope>NUCLEOTIDE SEQUENCE</scope>
    <source>
        <strain evidence="6">IBT 29677</strain>
    </source>
</reference>
<evidence type="ECO:0000313" key="6">
    <source>
        <dbReference type="EMBL" id="KAJ5407695.1"/>
    </source>
</evidence>
<dbReference type="OrthoDB" id="9986881at2759"/>
<accession>A0A9W9W7R1</accession>
<gene>
    <name evidence="6" type="ORF">N7509_001578</name>
</gene>
<proteinExistence type="predicted"/>
<reference evidence="6" key="2">
    <citation type="journal article" date="2023" name="IMA Fungus">
        <title>Comparative genomic study of the Penicillium genus elucidates a diverse pangenome and 15 lateral gene transfer events.</title>
        <authorList>
            <person name="Petersen C."/>
            <person name="Sorensen T."/>
            <person name="Nielsen M.R."/>
            <person name="Sondergaard T.E."/>
            <person name="Sorensen J.L."/>
            <person name="Fitzpatrick D.A."/>
            <person name="Frisvad J.C."/>
            <person name="Nielsen K.L."/>
        </authorList>
    </citation>
    <scope>NUCLEOTIDE SEQUENCE</scope>
    <source>
        <strain evidence="6">IBT 29677</strain>
    </source>
</reference>
<feature type="transmembrane region" description="Helical" evidence="5">
    <location>
        <begin position="42"/>
        <end position="62"/>
    </location>
</feature>
<dbReference type="Gene3D" id="1.20.1250.20">
    <property type="entry name" value="MFS general substrate transporter like domains"/>
    <property type="match status" value="1"/>
</dbReference>
<dbReference type="PANTHER" id="PTHR23502:SF49">
    <property type="entry name" value="MAJOR FACILITATOR SUPERFAMILY (MFS) PROFILE DOMAIN-CONTAINING PROTEIN"/>
    <property type="match status" value="1"/>
</dbReference>
<dbReference type="RefSeq" id="XP_056492010.1">
    <property type="nucleotide sequence ID" value="XM_056626215.1"/>
</dbReference>
<evidence type="ECO:0000256" key="5">
    <source>
        <dbReference type="SAM" id="Phobius"/>
    </source>
</evidence>
<comment type="subcellular location">
    <subcellularLocation>
        <location evidence="1">Membrane</location>
        <topology evidence="1">Multi-pass membrane protein</topology>
    </subcellularLocation>
</comment>
<dbReference type="EMBL" id="JAPZBU010000004">
    <property type="protein sequence ID" value="KAJ5407695.1"/>
    <property type="molecule type" value="Genomic_DNA"/>
</dbReference>
<name>A0A9W9W7R1_9EURO</name>
<dbReference type="Proteomes" id="UP001147747">
    <property type="component" value="Unassembled WGS sequence"/>
</dbReference>
<dbReference type="PANTHER" id="PTHR23502">
    <property type="entry name" value="MAJOR FACILITATOR SUPERFAMILY"/>
    <property type="match status" value="1"/>
</dbReference>
<keyword evidence="3 5" id="KW-1133">Transmembrane helix</keyword>
<dbReference type="GO" id="GO:0022857">
    <property type="term" value="F:transmembrane transporter activity"/>
    <property type="evidence" value="ECO:0007669"/>
    <property type="project" value="TreeGrafter"/>
</dbReference>
<evidence type="ECO:0000256" key="4">
    <source>
        <dbReference type="ARBA" id="ARBA00023136"/>
    </source>
</evidence>
<feature type="transmembrane region" description="Helical" evidence="5">
    <location>
        <begin position="199"/>
        <end position="215"/>
    </location>
</feature>
<dbReference type="GeneID" id="81365195"/>
<evidence type="ECO:0000256" key="1">
    <source>
        <dbReference type="ARBA" id="ARBA00004141"/>
    </source>
</evidence>
<comment type="caution">
    <text evidence="6">The sequence shown here is derived from an EMBL/GenBank/DDBJ whole genome shotgun (WGS) entry which is preliminary data.</text>
</comment>
<dbReference type="GO" id="GO:0005886">
    <property type="term" value="C:plasma membrane"/>
    <property type="evidence" value="ECO:0007669"/>
    <property type="project" value="TreeGrafter"/>
</dbReference>
<evidence type="ECO:0000256" key="3">
    <source>
        <dbReference type="ARBA" id="ARBA00022989"/>
    </source>
</evidence>
<keyword evidence="2 5" id="KW-0812">Transmembrane</keyword>
<evidence type="ECO:0000313" key="7">
    <source>
        <dbReference type="Proteomes" id="UP001147747"/>
    </source>
</evidence>
<protein>
    <submittedName>
        <fullName evidence="6">Major facilitator superfamily domain-containing protein</fullName>
    </submittedName>
</protein>